<comment type="caution">
    <text evidence="1">The sequence shown here is derived from an EMBL/GenBank/DDBJ whole genome shotgun (WGS) entry which is preliminary data.</text>
</comment>
<dbReference type="NCBIfam" id="NF033857">
    <property type="entry name" value="BPSL0067_fam"/>
    <property type="match status" value="1"/>
</dbReference>
<protein>
    <submittedName>
        <fullName evidence="1">Uncharacterized protein</fullName>
    </submittedName>
</protein>
<dbReference type="EMBL" id="NHSJ01000080">
    <property type="protein sequence ID" value="PPQ30379.1"/>
    <property type="molecule type" value="Genomic_DNA"/>
</dbReference>
<dbReference type="OrthoDB" id="1551241at2"/>
<keyword evidence="2" id="KW-1185">Reference proteome</keyword>
<gene>
    <name evidence="1" type="ORF">CCR94_12650</name>
</gene>
<reference evidence="1 2" key="1">
    <citation type="journal article" date="2018" name="Arch. Microbiol.">
        <title>New insights into the metabolic potential of the phototrophic purple bacterium Rhodopila globiformis DSM 161(T) from its draft genome sequence and evidence for a vanadium-dependent nitrogenase.</title>
        <authorList>
            <person name="Imhoff J.F."/>
            <person name="Rahn T."/>
            <person name="Kunzel S."/>
            <person name="Neulinger S.C."/>
        </authorList>
    </citation>
    <scope>NUCLEOTIDE SEQUENCE [LARGE SCALE GENOMIC DNA]</scope>
    <source>
        <strain evidence="1 2">DSM 16996</strain>
    </source>
</reference>
<organism evidence="1 2">
    <name type="scientific">Rhodoblastus sphagnicola</name>
    <dbReference type="NCBI Taxonomy" id="333368"/>
    <lineage>
        <taxon>Bacteria</taxon>
        <taxon>Pseudomonadati</taxon>
        <taxon>Pseudomonadota</taxon>
        <taxon>Alphaproteobacteria</taxon>
        <taxon>Hyphomicrobiales</taxon>
        <taxon>Rhodoblastaceae</taxon>
        <taxon>Rhodoblastus</taxon>
    </lineage>
</organism>
<proteinExistence type="predicted"/>
<evidence type="ECO:0000313" key="2">
    <source>
        <dbReference type="Proteomes" id="UP000239089"/>
    </source>
</evidence>
<dbReference type="AlphaFoldDB" id="A0A2S6N6Y7"/>
<name>A0A2S6N6Y7_9HYPH</name>
<dbReference type="InterPro" id="IPR047746">
    <property type="entry name" value="Dae2/Tae2-like"/>
</dbReference>
<sequence length="196" mass="20042">MALVALGAVESRADPQIVTPSGLPQQVVPTYPEPTLPAYTYPQSGLLIDTGAVSGAVDIPTDGTTPQSFTGNGSGVSGATVASGYDSMLGQSVGSGQCVALAQATSNVGLTSTWVPGTQVQGNTDIAAGTVIATFGSDGTYTNTVGQSHTAIYLGQNAQGIQVMDQWANAPARYRTINWTTSNSYESGSQFYVVSH</sequence>
<evidence type="ECO:0000313" key="1">
    <source>
        <dbReference type="EMBL" id="PPQ30379.1"/>
    </source>
</evidence>
<dbReference type="Proteomes" id="UP000239089">
    <property type="component" value="Unassembled WGS sequence"/>
</dbReference>
<accession>A0A2S6N6Y7</accession>